<dbReference type="GO" id="GO:0000785">
    <property type="term" value="C:chromatin"/>
    <property type="evidence" value="ECO:0007669"/>
    <property type="project" value="UniProtKB-ARBA"/>
</dbReference>
<dbReference type="InterPro" id="IPR001965">
    <property type="entry name" value="Znf_PHD"/>
</dbReference>
<evidence type="ECO:0000256" key="4">
    <source>
        <dbReference type="ARBA" id="ARBA00022771"/>
    </source>
</evidence>
<feature type="binding site" evidence="8">
    <location>
        <position position="481"/>
    </location>
    <ligand>
        <name>Zn(2+)</name>
        <dbReference type="ChEBI" id="CHEBI:29105"/>
        <label>2</label>
    </ligand>
</feature>
<dbReference type="InterPro" id="IPR013083">
    <property type="entry name" value="Znf_RING/FYVE/PHD"/>
</dbReference>
<evidence type="ECO:0000256" key="2">
    <source>
        <dbReference type="ARBA" id="ARBA00010210"/>
    </source>
</evidence>
<feature type="region of interest" description="Disordered" evidence="10">
    <location>
        <begin position="392"/>
        <end position="451"/>
    </location>
</feature>
<dbReference type="Gene3D" id="1.10.510.10">
    <property type="entry name" value="Transferase(Phosphotransferase) domain 1"/>
    <property type="match status" value="1"/>
</dbReference>
<accession>A0A9P5CP58</accession>
<feature type="binding site" evidence="8">
    <location>
        <position position="465"/>
    </location>
    <ligand>
        <name>Zn(2+)</name>
        <dbReference type="ChEBI" id="CHEBI:29105"/>
        <label>1</label>
    </ligand>
</feature>
<feature type="region of interest" description="Disordered" evidence="10">
    <location>
        <begin position="75"/>
        <end position="105"/>
    </location>
</feature>
<evidence type="ECO:0000256" key="7">
    <source>
        <dbReference type="PIRSR" id="PIRSR628651-50"/>
    </source>
</evidence>
<dbReference type="RefSeq" id="XP_040775606.1">
    <property type="nucleotide sequence ID" value="XM_040925376.1"/>
</dbReference>
<keyword evidence="13" id="KW-1185">Reference proteome</keyword>
<dbReference type="GO" id="GO:0005634">
    <property type="term" value="C:nucleus"/>
    <property type="evidence" value="ECO:0007669"/>
    <property type="project" value="UniProtKB-SubCell"/>
</dbReference>
<dbReference type="InterPro" id="IPR011011">
    <property type="entry name" value="Znf_FYVE_PHD"/>
</dbReference>
<evidence type="ECO:0000256" key="1">
    <source>
        <dbReference type="ARBA" id="ARBA00004123"/>
    </source>
</evidence>
<dbReference type="OrthoDB" id="4062651at2759"/>
<dbReference type="Gene3D" id="3.30.40.10">
    <property type="entry name" value="Zinc/RING finger domain, C3HC4 (zinc finger)"/>
    <property type="match status" value="1"/>
</dbReference>
<keyword evidence="6" id="KW-0539">Nucleus</keyword>
<feature type="binding site" evidence="8">
    <location>
        <position position="476"/>
    </location>
    <ligand>
        <name>Zn(2+)</name>
        <dbReference type="ChEBI" id="CHEBI:29105"/>
        <label>2</label>
    </ligand>
</feature>
<evidence type="ECO:0000256" key="6">
    <source>
        <dbReference type="ARBA" id="ARBA00023242"/>
    </source>
</evidence>
<dbReference type="PROSITE" id="PS01359">
    <property type="entry name" value="ZF_PHD_1"/>
    <property type="match status" value="1"/>
</dbReference>
<evidence type="ECO:0000259" key="11">
    <source>
        <dbReference type="PROSITE" id="PS50016"/>
    </source>
</evidence>
<dbReference type="EMBL" id="MU032348">
    <property type="protein sequence ID" value="KAF3764645.1"/>
    <property type="molecule type" value="Genomic_DNA"/>
</dbReference>
<proteinExistence type="inferred from homology"/>
<feature type="site" description="Histone H3K4me3 binding" evidence="7">
    <location>
        <position position="462"/>
    </location>
</feature>
<gene>
    <name evidence="12" type="ORF">M406DRAFT_70826</name>
</gene>
<feature type="site" description="Histone H3K4me3 binding" evidence="7">
    <location>
        <position position="477"/>
    </location>
</feature>
<evidence type="ECO:0000256" key="9">
    <source>
        <dbReference type="PROSITE-ProRule" id="PRU00146"/>
    </source>
</evidence>
<evidence type="ECO:0000313" key="12">
    <source>
        <dbReference type="EMBL" id="KAF3764645.1"/>
    </source>
</evidence>
<dbReference type="AlphaFoldDB" id="A0A9P5CP58"/>
<feature type="binding site" evidence="8">
    <location>
        <position position="505"/>
    </location>
    <ligand>
        <name>Zn(2+)</name>
        <dbReference type="ChEBI" id="CHEBI:29105"/>
        <label>2</label>
    </ligand>
</feature>
<feature type="site" description="Histone H3K4me3 binding" evidence="7">
    <location>
        <position position="473"/>
    </location>
</feature>
<keyword evidence="3 8" id="KW-0479">Metal-binding</keyword>
<dbReference type="PROSITE" id="PS50016">
    <property type="entry name" value="ZF_PHD_2"/>
    <property type="match status" value="1"/>
</dbReference>
<name>A0A9P5CP58_CRYP1</name>
<dbReference type="GO" id="GO:0008270">
    <property type="term" value="F:zinc ion binding"/>
    <property type="evidence" value="ECO:0007669"/>
    <property type="project" value="UniProtKB-KW"/>
</dbReference>
<keyword evidence="5 8" id="KW-0862">Zinc</keyword>
<feature type="binding site" evidence="8">
    <location>
        <position position="490"/>
    </location>
    <ligand>
        <name>Zn(2+)</name>
        <dbReference type="ChEBI" id="CHEBI:29105"/>
        <label>1</label>
    </ligand>
</feature>
<comment type="similarity">
    <text evidence="2">Belongs to the ING family.</text>
</comment>
<dbReference type="GeneID" id="63842505"/>
<dbReference type="SMART" id="SM00249">
    <property type="entry name" value="PHD"/>
    <property type="match status" value="1"/>
</dbReference>
<evidence type="ECO:0000256" key="10">
    <source>
        <dbReference type="SAM" id="MobiDB-lite"/>
    </source>
</evidence>
<organism evidence="12 13">
    <name type="scientific">Cryphonectria parasitica (strain ATCC 38755 / EP155)</name>
    <dbReference type="NCBI Taxonomy" id="660469"/>
    <lineage>
        <taxon>Eukaryota</taxon>
        <taxon>Fungi</taxon>
        <taxon>Dikarya</taxon>
        <taxon>Ascomycota</taxon>
        <taxon>Pezizomycotina</taxon>
        <taxon>Sordariomycetes</taxon>
        <taxon>Sordariomycetidae</taxon>
        <taxon>Diaporthales</taxon>
        <taxon>Cryphonectriaceae</taxon>
        <taxon>Cryphonectria-Endothia species complex</taxon>
        <taxon>Cryphonectria</taxon>
    </lineage>
</organism>
<evidence type="ECO:0000313" key="13">
    <source>
        <dbReference type="Proteomes" id="UP000803844"/>
    </source>
</evidence>
<evidence type="ECO:0000256" key="3">
    <source>
        <dbReference type="ARBA" id="ARBA00022723"/>
    </source>
</evidence>
<feature type="binding site" evidence="8">
    <location>
        <position position="508"/>
    </location>
    <ligand>
        <name>Zn(2+)</name>
        <dbReference type="ChEBI" id="CHEBI:29105"/>
        <label>2</label>
    </ligand>
</feature>
<dbReference type="Proteomes" id="UP000803844">
    <property type="component" value="Unassembled WGS sequence"/>
</dbReference>
<dbReference type="InterPro" id="IPR019786">
    <property type="entry name" value="Zinc_finger_PHD-type_CS"/>
</dbReference>
<dbReference type="SUPFAM" id="SSF57903">
    <property type="entry name" value="FYVE/PHD zinc finger"/>
    <property type="match status" value="1"/>
</dbReference>
<protein>
    <recommendedName>
        <fullName evidence="11">PHD-type domain-containing protein</fullName>
    </recommendedName>
</protein>
<feature type="site" description="Histone H3K4me3 binding" evidence="7">
    <location>
        <position position="485"/>
    </location>
</feature>
<dbReference type="PANTHER" id="PTHR10333">
    <property type="entry name" value="INHIBITOR OF GROWTH PROTEIN"/>
    <property type="match status" value="1"/>
</dbReference>
<feature type="compositionally biased region" description="Basic and acidic residues" evidence="10">
    <location>
        <begin position="415"/>
        <end position="439"/>
    </location>
</feature>
<comment type="subcellular location">
    <subcellularLocation>
        <location evidence="1">Nucleus</location>
    </subcellularLocation>
</comment>
<dbReference type="InterPro" id="IPR028651">
    <property type="entry name" value="ING_fam"/>
</dbReference>
<feature type="binding site" evidence="8">
    <location>
        <position position="463"/>
    </location>
    <ligand>
        <name>Zn(2+)</name>
        <dbReference type="ChEBI" id="CHEBI:29105"/>
        <label>1</label>
    </ligand>
</feature>
<dbReference type="SUPFAM" id="SSF56112">
    <property type="entry name" value="Protein kinase-like (PK-like)"/>
    <property type="match status" value="1"/>
</dbReference>
<dbReference type="InterPro" id="IPR011009">
    <property type="entry name" value="Kinase-like_dom_sf"/>
</dbReference>
<keyword evidence="4 9" id="KW-0863">Zinc-finger</keyword>
<feature type="compositionally biased region" description="Acidic residues" evidence="10">
    <location>
        <begin position="401"/>
        <end position="414"/>
    </location>
</feature>
<evidence type="ECO:0000256" key="8">
    <source>
        <dbReference type="PIRSR" id="PIRSR628651-51"/>
    </source>
</evidence>
<comment type="caution">
    <text evidence="12">The sequence shown here is derived from an EMBL/GenBank/DDBJ whole genome shotgun (WGS) entry which is preliminary data.</text>
</comment>
<evidence type="ECO:0000256" key="5">
    <source>
        <dbReference type="ARBA" id="ARBA00022833"/>
    </source>
</evidence>
<dbReference type="InterPro" id="IPR019787">
    <property type="entry name" value="Znf_PHD-finger"/>
</dbReference>
<feature type="binding site" evidence="8">
    <location>
        <position position="487"/>
    </location>
    <ligand>
        <name>Zn(2+)</name>
        <dbReference type="ChEBI" id="CHEBI:29105"/>
        <label>1</label>
    </ligand>
</feature>
<feature type="domain" description="PHD-type" evidence="11">
    <location>
        <begin position="460"/>
        <end position="511"/>
    </location>
</feature>
<sequence>MSTQPPPRLYNVLDFFRDDEDSCALTILAQDVRFHIIAEAAKLKPPGGSRPAESRFSDEYLGLLAKIKKLDRMEDCDSPDESIDSGIDVETMPIEPSKTSSLESGDPADDLYEWLTTPLRSILEETINSKHHTIQTLDAWYKASTRYFSLEVEGVRLNAVELEPEPTLEERLAKLYPNLAPIPKYIRNIDVPWYSARDLRVLSCSSSPPPYHPTIVELALPSPQGGPGEKQKLFFKSVDNTNPQPTKRELHLLNQLEIKGLYDRIRCPHLVGIVTRHDSSPKSDDGRKSVMGFLQTLIQNPIPLTEKFDSAIPQSQREQWAKEAEEIKTILHEHDIVWGDAKGDNFVVDSSGDLWIIDFGGSYTEGWVDPEIAETKKGDDMGIEKVVNALHDPKRNVARDGDDDDEVEKEDEESIERPQHRDAEITGTKRKDIGDEGYRVPKRQRRTRNTSQSVANVMRLGYCYCGGPSSGIMIGCDGGDCTKEWFHIECTGLEKIPDEHEAWYCRECKFA</sequence>
<reference evidence="12" key="1">
    <citation type="journal article" date="2020" name="Phytopathology">
        <title>Genome sequence of the chestnut blight fungus Cryphonectria parasitica EP155: A fundamental resource for an archetypical invasive plant pathogen.</title>
        <authorList>
            <person name="Crouch J.A."/>
            <person name="Dawe A."/>
            <person name="Aerts A."/>
            <person name="Barry K."/>
            <person name="Churchill A.C.L."/>
            <person name="Grimwood J."/>
            <person name="Hillman B."/>
            <person name="Milgroom M.G."/>
            <person name="Pangilinan J."/>
            <person name="Smith M."/>
            <person name="Salamov A."/>
            <person name="Schmutz J."/>
            <person name="Yadav J."/>
            <person name="Grigoriev I.V."/>
            <person name="Nuss D."/>
        </authorList>
    </citation>
    <scope>NUCLEOTIDE SEQUENCE</scope>
    <source>
        <strain evidence="12">EP155</strain>
    </source>
</reference>